<keyword evidence="2" id="KW-1185">Reference proteome</keyword>
<dbReference type="RefSeq" id="WP_070250808.1">
    <property type="nucleotide sequence ID" value="NZ_LROM01000119.1"/>
</dbReference>
<name>A0A1E7WDB1_9BURK</name>
<dbReference type="PATRIC" id="fig|762836.4.peg.4328"/>
<evidence type="ECO:0000313" key="2">
    <source>
        <dbReference type="Proteomes" id="UP000175989"/>
    </source>
</evidence>
<dbReference type="EMBL" id="LROM01000119">
    <property type="protein sequence ID" value="OEZ95802.1"/>
    <property type="molecule type" value="Genomic_DNA"/>
</dbReference>
<dbReference type="OrthoDB" id="8773747at2"/>
<comment type="caution">
    <text evidence="1">The sequence shown here is derived from an EMBL/GenBank/DDBJ whole genome shotgun (WGS) entry which is preliminary data.</text>
</comment>
<organism evidence="1 2">
    <name type="scientific">Duganella phyllosphaerae</name>
    <dbReference type="NCBI Taxonomy" id="762836"/>
    <lineage>
        <taxon>Bacteria</taxon>
        <taxon>Pseudomonadati</taxon>
        <taxon>Pseudomonadota</taxon>
        <taxon>Betaproteobacteria</taxon>
        <taxon>Burkholderiales</taxon>
        <taxon>Oxalobacteraceae</taxon>
        <taxon>Telluria group</taxon>
        <taxon>Duganella</taxon>
    </lineage>
</organism>
<reference evidence="2" key="1">
    <citation type="journal article" date="2016" name="Front. Microbiol.">
        <title>Molecular Keys to the Janthinobacterium and Duganella spp. Interaction with the Plant Pathogen Fusarium graminearum.</title>
        <authorList>
            <person name="Haack F.S."/>
            <person name="Poehlein A."/>
            <person name="Kroger C."/>
            <person name="Voigt C.A."/>
            <person name="Piepenbring M."/>
            <person name="Bode H.B."/>
            <person name="Daniel R."/>
            <person name="Schafer W."/>
            <person name="Streit W.R."/>
        </authorList>
    </citation>
    <scope>NUCLEOTIDE SEQUENCE [LARGE SCALE GENOMIC DNA]</scope>
    <source>
        <strain evidence="2">T54</strain>
    </source>
</reference>
<dbReference type="Proteomes" id="UP000175989">
    <property type="component" value="Unassembled WGS sequence"/>
</dbReference>
<dbReference type="AlphaFoldDB" id="A0A1E7WDB1"/>
<evidence type="ECO:0000313" key="1">
    <source>
        <dbReference type="EMBL" id="OEZ95802.1"/>
    </source>
</evidence>
<protein>
    <submittedName>
        <fullName evidence="1">Uncharacterized protein</fullName>
    </submittedName>
</protein>
<sequence length="221" mass="24742">MPLIEPLTLTLPELAERWHMSPQQMLAGAVPQVLPMYFYFDGLVFAFGDKWLRANGDAAITQDLDTHQTRAASIEIDLQRQALHKRGLLKLTQWEEALSDGELAEHQAESDRLAGEIVRLTALLKQRHEERQQHVRNGLLRAAPRTLSDIALHGKTRFPQFAFMPNTPPGFDNTERVPPGTVVAMEDGFPLKDVLTDADLVISMLDIKLAEEAGLHQQPGI</sequence>
<accession>A0A1E7WDB1</accession>
<proteinExistence type="predicted"/>
<gene>
    <name evidence="1" type="ORF">DUPY_42020</name>
</gene>